<sequence>MLWRRPAPVRSLLVSNCHRYSSAVTKTAEPLRILFCGSDEFSIASLRALSKARRDVPELIESIDIVHRPAKPTGRGGKRLRPVPIQEVAKEELRLNTHAIDTFTGWTPPVPIHLVIAVSFGLFVPPRILNLARYGGLNVHPSLLPDLRGPAPIHHALLKERPSTGVSIQTLHPKHFDRGTILAQTPPPGIQLMPGTTTAELTETLANQGAGMLVDVLKSGAFVPPLEDVGWYSSSDRPIHHAEKITKKHREIDFNKDALHDILKVHRVIGAPYCLLPNGARLILDTIADQEDTISAPSKVSFMAEDGTGSIIVRLGNGEALRIDRSTYEGGKTGQGNARLIRLINNKLLEI</sequence>
<dbReference type="GO" id="GO:0004479">
    <property type="term" value="F:methionyl-tRNA formyltransferase activity"/>
    <property type="evidence" value="ECO:0007669"/>
    <property type="project" value="UniProtKB-EC"/>
</dbReference>
<dbReference type="InterPro" id="IPR036477">
    <property type="entry name" value="Formyl_transf_N_sf"/>
</dbReference>
<dbReference type="CDD" id="cd08646">
    <property type="entry name" value="FMT_core_Met-tRNA-FMT_N"/>
    <property type="match status" value="1"/>
</dbReference>
<dbReference type="Gene3D" id="3.40.50.12230">
    <property type="match status" value="1"/>
</dbReference>
<reference evidence="3" key="1">
    <citation type="journal article" date="2020" name="Stud. Mycol.">
        <title>101 Dothideomycetes genomes: a test case for predicting lifestyles and emergence of pathogens.</title>
        <authorList>
            <person name="Haridas S."/>
            <person name="Albert R."/>
            <person name="Binder M."/>
            <person name="Bloem J."/>
            <person name="Labutti K."/>
            <person name="Salamov A."/>
            <person name="Andreopoulos B."/>
            <person name="Baker S."/>
            <person name="Barry K."/>
            <person name="Bills G."/>
            <person name="Bluhm B."/>
            <person name="Cannon C."/>
            <person name="Castanera R."/>
            <person name="Culley D."/>
            <person name="Daum C."/>
            <person name="Ezra D."/>
            <person name="Gonzalez J."/>
            <person name="Henrissat B."/>
            <person name="Kuo A."/>
            <person name="Liang C."/>
            <person name="Lipzen A."/>
            <person name="Lutzoni F."/>
            <person name="Magnuson J."/>
            <person name="Mondo S."/>
            <person name="Nolan M."/>
            <person name="Ohm R."/>
            <person name="Pangilinan J."/>
            <person name="Park H.-J."/>
            <person name="Ramirez L."/>
            <person name="Alfaro M."/>
            <person name="Sun H."/>
            <person name="Tritt A."/>
            <person name="Yoshinaga Y."/>
            <person name="Zwiers L.-H."/>
            <person name="Turgeon B."/>
            <person name="Goodwin S."/>
            <person name="Spatafora J."/>
            <person name="Crous P."/>
            <person name="Grigoriev I."/>
        </authorList>
    </citation>
    <scope>NUCLEOTIDE SEQUENCE</scope>
    <source>
        <strain evidence="3">CBS 122367</strain>
    </source>
</reference>
<evidence type="ECO:0000259" key="2">
    <source>
        <dbReference type="Pfam" id="PF00551"/>
    </source>
</evidence>
<evidence type="ECO:0000256" key="1">
    <source>
        <dbReference type="ARBA" id="ARBA00012261"/>
    </source>
</evidence>
<dbReference type="Pfam" id="PF00551">
    <property type="entry name" value="Formyl_trans_N"/>
    <property type="match status" value="1"/>
</dbReference>
<dbReference type="InterPro" id="IPR041711">
    <property type="entry name" value="Met-tRNA-FMT_N"/>
</dbReference>
<evidence type="ECO:0000313" key="4">
    <source>
        <dbReference type="Proteomes" id="UP000799291"/>
    </source>
</evidence>
<evidence type="ECO:0000313" key="3">
    <source>
        <dbReference type="EMBL" id="KAF2677218.1"/>
    </source>
</evidence>
<dbReference type="InterPro" id="IPR002376">
    <property type="entry name" value="Formyl_transf_N"/>
</dbReference>
<keyword evidence="3" id="KW-0808">Transferase</keyword>
<name>A0A6G1IGK4_9PLEO</name>
<proteinExistence type="predicted"/>
<gene>
    <name evidence="3" type="ORF">K458DRAFT_319991</name>
</gene>
<keyword evidence="4" id="KW-1185">Reference proteome</keyword>
<dbReference type="SUPFAM" id="SSF53328">
    <property type="entry name" value="Formyltransferase"/>
    <property type="match status" value="1"/>
</dbReference>
<dbReference type="GO" id="GO:0005739">
    <property type="term" value="C:mitochondrion"/>
    <property type="evidence" value="ECO:0007669"/>
    <property type="project" value="TreeGrafter"/>
</dbReference>
<dbReference type="EMBL" id="MU005624">
    <property type="protein sequence ID" value="KAF2677218.1"/>
    <property type="molecule type" value="Genomic_DNA"/>
</dbReference>
<organism evidence="3 4">
    <name type="scientific">Lentithecium fluviatile CBS 122367</name>
    <dbReference type="NCBI Taxonomy" id="1168545"/>
    <lineage>
        <taxon>Eukaryota</taxon>
        <taxon>Fungi</taxon>
        <taxon>Dikarya</taxon>
        <taxon>Ascomycota</taxon>
        <taxon>Pezizomycotina</taxon>
        <taxon>Dothideomycetes</taxon>
        <taxon>Pleosporomycetidae</taxon>
        <taxon>Pleosporales</taxon>
        <taxon>Massarineae</taxon>
        <taxon>Lentitheciaceae</taxon>
        <taxon>Lentithecium</taxon>
    </lineage>
</organism>
<dbReference type="EC" id="2.1.2.9" evidence="1"/>
<protein>
    <recommendedName>
        <fullName evidence="1">methionyl-tRNA formyltransferase</fullName>
        <ecNumber evidence="1">2.1.2.9</ecNumber>
    </recommendedName>
</protein>
<dbReference type="Proteomes" id="UP000799291">
    <property type="component" value="Unassembled WGS sequence"/>
</dbReference>
<dbReference type="PANTHER" id="PTHR11138">
    <property type="entry name" value="METHIONYL-TRNA FORMYLTRANSFERASE"/>
    <property type="match status" value="1"/>
</dbReference>
<feature type="domain" description="Formyl transferase N-terminal" evidence="2">
    <location>
        <begin position="32"/>
        <end position="217"/>
    </location>
</feature>
<dbReference type="PANTHER" id="PTHR11138:SF5">
    <property type="entry name" value="METHIONYL-TRNA FORMYLTRANSFERASE, MITOCHONDRIAL"/>
    <property type="match status" value="1"/>
</dbReference>
<accession>A0A6G1IGK4</accession>
<dbReference type="OrthoDB" id="10268103at2759"/>
<dbReference type="AlphaFoldDB" id="A0A6G1IGK4"/>